<dbReference type="AlphaFoldDB" id="A0A3F3PIW2"/>
<organism evidence="1 2">
    <name type="scientific">Aspergillus welwitschiae</name>
    <dbReference type="NCBI Taxonomy" id="1341132"/>
    <lineage>
        <taxon>Eukaryota</taxon>
        <taxon>Fungi</taxon>
        <taxon>Dikarya</taxon>
        <taxon>Ascomycota</taxon>
        <taxon>Pezizomycotina</taxon>
        <taxon>Eurotiomycetes</taxon>
        <taxon>Eurotiomycetidae</taxon>
        <taxon>Eurotiales</taxon>
        <taxon>Aspergillaceae</taxon>
        <taxon>Aspergillus</taxon>
        <taxon>Aspergillus subgen. Circumdati</taxon>
    </lineage>
</organism>
<sequence>MADASGSSNAAYRTDDLDGELQYYKDLLERLLSFIRHADREDIFQVISVIRSNASNERIFSAISEAMEVNGDTNNDGMTKG</sequence>
<dbReference type="EMBL" id="KZ852112">
    <property type="protein sequence ID" value="RDH26869.1"/>
    <property type="molecule type" value="Genomic_DNA"/>
</dbReference>
<accession>A0A3F3PIW2</accession>
<evidence type="ECO:0000313" key="1">
    <source>
        <dbReference type="EMBL" id="RDH26869.1"/>
    </source>
</evidence>
<dbReference type="Proteomes" id="UP000253729">
    <property type="component" value="Unassembled WGS sequence"/>
</dbReference>
<evidence type="ECO:0000313" key="2">
    <source>
        <dbReference type="Proteomes" id="UP000253729"/>
    </source>
</evidence>
<dbReference type="GeneID" id="38136730"/>
<dbReference type="RefSeq" id="XP_026619891.1">
    <property type="nucleotide sequence ID" value="XM_026768374.1"/>
</dbReference>
<protein>
    <submittedName>
        <fullName evidence="1">Uncharacterized protein</fullName>
    </submittedName>
</protein>
<gene>
    <name evidence="1" type="ORF">BDQ94DRAFT_154882</name>
</gene>
<reference evidence="1 2" key="1">
    <citation type="submission" date="2018-07" db="EMBL/GenBank/DDBJ databases">
        <title>The genomes of Aspergillus section Nigri reveals drivers in fungal speciation.</title>
        <authorList>
            <consortium name="DOE Joint Genome Institute"/>
            <person name="Vesth T.C."/>
            <person name="Nybo J."/>
            <person name="Theobald S."/>
            <person name="Brandl J."/>
            <person name="Frisvad J.C."/>
            <person name="Nielsen K.F."/>
            <person name="Lyhne E.K."/>
            <person name="Kogle M.E."/>
            <person name="Kuo A."/>
            <person name="Riley R."/>
            <person name="Clum A."/>
            <person name="Nolan M."/>
            <person name="Lipzen A."/>
            <person name="Salamov A."/>
            <person name="Henrissat B."/>
            <person name="Wiebenga A."/>
            <person name="De vries R.P."/>
            <person name="Grigoriev I.V."/>
            <person name="Mortensen U.H."/>
            <person name="Andersen M.R."/>
            <person name="Baker S.E."/>
        </authorList>
    </citation>
    <scope>NUCLEOTIDE SEQUENCE [LARGE SCALE GENOMIC DNA]</scope>
    <source>
        <strain evidence="1 2">CBS 139.54b</strain>
    </source>
</reference>
<keyword evidence="2" id="KW-1185">Reference proteome</keyword>
<proteinExistence type="predicted"/>
<name>A0A3F3PIW2_9EURO</name>